<accession>A0A0G3XJX7</accession>
<dbReference type="InterPro" id="IPR017946">
    <property type="entry name" value="PLC-like_Pdiesterase_TIM-brl"/>
</dbReference>
<dbReference type="Pfam" id="PF03009">
    <property type="entry name" value="GDPD"/>
    <property type="match status" value="1"/>
</dbReference>
<evidence type="ECO:0000313" key="2">
    <source>
        <dbReference type="EMBL" id="AKM11517.1"/>
    </source>
</evidence>
<organism evidence="2 3">
    <name type="scientific">Croceicoccus naphthovorans</name>
    <dbReference type="NCBI Taxonomy" id="1348774"/>
    <lineage>
        <taxon>Bacteria</taxon>
        <taxon>Pseudomonadati</taxon>
        <taxon>Pseudomonadota</taxon>
        <taxon>Alphaproteobacteria</taxon>
        <taxon>Sphingomonadales</taxon>
        <taxon>Erythrobacteraceae</taxon>
        <taxon>Croceicoccus</taxon>
    </lineage>
</organism>
<dbReference type="PANTHER" id="PTHR46211:SF1">
    <property type="entry name" value="GLYCEROPHOSPHODIESTER PHOSPHODIESTERASE, CYTOPLASMIC"/>
    <property type="match status" value="1"/>
</dbReference>
<dbReference type="SUPFAM" id="SSF51695">
    <property type="entry name" value="PLC-like phosphodiesterases"/>
    <property type="match status" value="1"/>
</dbReference>
<dbReference type="GO" id="GO:0008081">
    <property type="term" value="F:phosphoric diester hydrolase activity"/>
    <property type="evidence" value="ECO:0007669"/>
    <property type="project" value="InterPro"/>
</dbReference>
<dbReference type="EMBL" id="CP011770">
    <property type="protein sequence ID" value="AKM11517.1"/>
    <property type="molecule type" value="Genomic_DNA"/>
</dbReference>
<dbReference type="GO" id="GO:0006629">
    <property type="term" value="P:lipid metabolic process"/>
    <property type="evidence" value="ECO:0007669"/>
    <property type="project" value="InterPro"/>
</dbReference>
<proteinExistence type="predicted"/>
<feature type="domain" description="GP-PDE" evidence="1">
    <location>
        <begin position="18"/>
        <end position="247"/>
    </location>
</feature>
<name>A0A0G3XJX7_9SPHN</name>
<protein>
    <recommendedName>
        <fullName evidence="1">GP-PDE domain-containing protein</fullName>
    </recommendedName>
</protein>
<dbReference type="PATRIC" id="fig|1348774.3.peg.790"/>
<dbReference type="AlphaFoldDB" id="A0A0G3XJX7"/>
<dbReference type="Proteomes" id="UP000035287">
    <property type="component" value="Chromosome"/>
</dbReference>
<evidence type="ECO:0000259" key="1">
    <source>
        <dbReference type="PROSITE" id="PS51704"/>
    </source>
</evidence>
<keyword evidence="3" id="KW-1185">Reference proteome</keyword>
<gene>
    <name evidence="2" type="ORF">AB433_03795</name>
</gene>
<sequence>MVIGRIAHPTVRQDWLGEWTYAHRGLHHDDVTENSPAAFDGAIRAGLGIECDVQASRDGEAMVFHDWTLDRLTSESGSLRDRSAKELAGVALHSGGTIPRLSDLLAQIGGRVPLLVEVKSKRGMAWKPLARSVARALSGYNGAAAVMSFDPRIVRWFSYHLSGRPRGLVTGRGEKTRLAFAVERAVSVAHARPTFLACDIRDLPDPALARYRERGLPLLTWTVRSRALMARARLHADAAIAEGAGLA</sequence>
<dbReference type="Gene3D" id="3.20.20.190">
    <property type="entry name" value="Phosphatidylinositol (PI) phosphodiesterase"/>
    <property type="match status" value="1"/>
</dbReference>
<dbReference type="STRING" id="1348774.AB433_03795"/>
<reference evidence="2 3" key="1">
    <citation type="submission" date="2015-06" db="EMBL/GenBank/DDBJ databases">
        <authorList>
            <person name="Zeng Y."/>
            <person name="Huang Y."/>
        </authorList>
    </citation>
    <scope>NUCLEOTIDE SEQUENCE [LARGE SCALE GENOMIC DNA]</scope>
    <source>
        <strain evidence="2 3">PQ-2</strain>
    </source>
</reference>
<dbReference type="PANTHER" id="PTHR46211">
    <property type="entry name" value="GLYCEROPHOSPHORYL DIESTER PHOSPHODIESTERASE"/>
    <property type="match status" value="1"/>
</dbReference>
<evidence type="ECO:0000313" key="3">
    <source>
        <dbReference type="Proteomes" id="UP000035287"/>
    </source>
</evidence>
<dbReference type="KEGG" id="cna:AB433_03795"/>
<dbReference type="InterPro" id="IPR030395">
    <property type="entry name" value="GP_PDE_dom"/>
</dbReference>
<dbReference type="PROSITE" id="PS51704">
    <property type="entry name" value="GP_PDE"/>
    <property type="match status" value="1"/>
</dbReference>